<comment type="caution">
    <text evidence="2">The sequence shown here is derived from an EMBL/GenBank/DDBJ whole genome shotgun (WGS) entry which is preliminary data.</text>
</comment>
<keyword evidence="1" id="KW-0732">Signal</keyword>
<dbReference type="InterPro" id="IPR032710">
    <property type="entry name" value="NTF2-like_dom_sf"/>
</dbReference>
<gene>
    <name evidence="2" type="ORF">DDV96_04425</name>
</gene>
<evidence type="ECO:0000313" key="2">
    <source>
        <dbReference type="EMBL" id="PVW16502.1"/>
    </source>
</evidence>
<reference evidence="2 3" key="1">
    <citation type="submission" date="2018-04" db="EMBL/GenBank/DDBJ databases">
        <title>Marixanthomonas spongiae HN-E44 sp. nov., isolated from a marine sponge.</title>
        <authorList>
            <person name="Luo L."/>
            <person name="Zhuang L."/>
        </authorList>
    </citation>
    <scope>NUCLEOTIDE SEQUENCE [LARGE SCALE GENOMIC DNA]</scope>
    <source>
        <strain evidence="2 3">HN-E44</strain>
    </source>
</reference>
<protein>
    <recommendedName>
        <fullName evidence="4">Nuclear transport factor 2 family protein</fullName>
    </recommendedName>
</protein>
<dbReference type="OrthoDB" id="793359at2"/>
<dbReference type="SUPFAM" id="SSF54427">
    <property type="entry name" value="NTF2-like"/>
    <property type="match status" value="2"/>
</dbReference>
<dbReference type="Proteomes" id="UP000245962">
    <property type="component" value="Unassembled WGS sequence"/>
</dbReference>
<accession>A0A2U0I5Y6</accession>
<evidence type="ECO:0008006" key="4">
    <source>
        <dbReference type="Google" id="ProtNLM"/>
    </source>
</evidence>
<dbReference type="EMBL" id="QEHR01000002">
    <property type="protein sequence ID" value="PVW16502.1"/>
    <property type="molecule type" value="Genomic_DNA"/>
</dbReference>
<dbReference type="RefSeq" id="WP_116693514.1">
    <property type="nucleotide sequence ID" value="NZ_QEHR01000002.1"/>
</dbReference>
<dbReference type="Gene3D" id="3.10.450.50">
    <property type="match status" value="1"/>
</dbReference>
<evidence type="ECO:0000256" key="1">
    <source>
        <dbReference type="SAM" id="SignalP"/>
    </source>
</evidence>
<evidence type="ECO:0000313" key="3">
    <source>
        <dbReference type="Proteomes" id="UP000245962"/>
    </source>
</evidence>
<organism evidence="2 3">
    <name type="scientific">Marixanthomonas spongiae</name>
    <dbReference type="NCBI Taxonomy" id="2174845"/>
    <lineage>
        <taxon>Bacteria</taxon>
        <taxon>Pseudomonadati</taxon>
        <taxon>Bacteroidota</taxon>
        <taxon>Flavobacteriia</taxon>
        <taxon>Flavobacteriales</taxon>
        <taxon>Flavobacteriaceae</taxon>
        <taxon>Marixanthomonas</taxon>
    </lineage>
</organism>
<keyword evidence="3" id="KW-1185">Reference proteome</keyword>
<dbReference type="AlphaFoldDB" id="A0A2U0I5Y6"/>
<name>A0A2U0I5Y6_9FLAO</name>
<sequence>MKTTIISAMMLIAFICTAQKKNGTVYIEHPAIDAVNQFVAASVAGDRSKMASYLTNDFKAYNGTTDRLSDKGRDKEAFLDNQMIYHDRLDYYAIEPFPGSYPDAIEYKKDNPNDEVWVQRWDMLKGVDKETGVKIDAASHRLYTLTKDQKIKRLIFYNNGSVIDEIRSSFADRTNGKLYNHHENINTVRKLMYAIENDDWDKAYGFYAGDARFIDSSSPEFKSISLEEQKILDKQILDKFEVASIDIVGYPDYLHYEMGDARVVQSWWNINFVRKSDKKAITVPIHYQMYFDEDGKITSETAYYNPKLLD</sequence>
<proteinExistence type="predicted"/>
<feature type="chain" id="PRO_5015612641" description="Nuclear transport factor 2 family protein" evidence="1">
    <location>
        <begin position="19"/>
        <end position="310"/>
    </location>
</feature>
<feature type="signal peptide" evidence="1">
    <location>
        <begin position="1"/>
        <end position="18"/>
    </location>
</feature>